<dbReference type="EMBL" id="KI395483">
    <property type="protein sequence ID" value="ERM98165.1"/>
    <property type="molecule type" value="Genomic_DNA"/>
</dbReference>
<organism evidence="1 2">
    <name type="scientific">Amborella trichopoda</name>
    <dbReference type="NCBI Taxonomy" id="13333"/>
    <lineage>
        <taxon>Eukaryota</taxon>
        <taxon>Viridiplantae</taxon>
        <taxon>Streptophyta</taxon>
        <taxon>Embryophyta</taxon>
        <taxon>Tracheophyta</taxon>
        <taxon>Spermatophyta</taxon>
        <taxon>Magnoliopsida</taxon>
        <taxon>Amborellales</taxon>
        <taxon>Amborellaceae</taxon>
        <taxon>Amborella</taxon>
    </lineage>
</organism>
<evidence type="ECO:0000313" key="1">
    <source>
        <dbReference type="EMBL" id="ERM98165.1"/>
    </source>
</evidence>
<dbReference type="AlphaFoldDB" id="W1NT67"/>
<proteinExistence type="predicted"/>
<reference evidence="2" key="1">
    <citation type="journal article" date="2013" name="Science">
        <title>The Amborella genome and the evolution of flowering plants.</title>
        <authorList>
            <consortium name="Amborella Genome Project"/>
        </authorList>
    </citation>
    <scope>NUCLEOTIDE SEQUENCE [LARGE SCALE GENOMIC DNA]</scope>
</reference>
<gene>
    <name evidence="1" type="ORF">AMTR_s00095p00106810</name>
</gene>
<dbReference type="HOGENOM" id="CLU_1888577_0_0_1"/>
<name>W1NT67_AMBTC</name>
<sequence length="135" mass="14614">MCTPAVYQVLRQWNLESQCSGTVYIRFDSGSCALALCKCVSKLSKLHYISVLRQCNLESQRSGTIYVLSSSATLLSHSASALSMCVPALLDDALQHCVSALRQCITLESQHSDTVYVRSGNGSYTPALCKCTPAV</sequence>
<keyword evidence="2" id="KW-1185">Reference proteome</keyword>
<dbReference type="Gramene" id="ERM98165">
    <property type="protein sequence ID" value="ERM98165"/>
    <property type="gene ID" value="AMTR_s00095p00106810"/>
</dbReference>
<accession>W1NT67</accession>
<dbReference type="Proteomes" id="UP000017836">
    <property type="component" value="Unassembled WGS sequence"/>
</dbReference>
<evidence type="ECO:0000313" key="2">
    <source>
        <dbReference type="Proteomes" id="UP000017836"/>
    </source>
</evidence>
<protein>
    <submittedName>
        <fullName evidence="1">Uncharacterized protein</fullName>
    </submittedName>
</protein>